<evidence type="ECO:0000313" key="5">
    <source>
        <dbReference type="EMBL" id="TMP47309.1"/>
    </source>
</evidence>
<comment type="cofactor">
    <cofactor evidence="1">
        <name>FMN</name>
        <dbReference type="ChEBI" id="CHEBI:58210"/>
    </cofactor>
</comment>
<gene>
    <name evidence="6" type="ORF">CWB96_11690</name>
    <name evidence="5" type="ORF">CWB97_00240</name>
</gene>
<dbReference type="GO" id="GO:0050660">
    <property type="term" value="F:flavin adenine dinucleotide binding"/>
    <property type="evidence" value="ECO:0007669"/>
    <property type="project" value="TreeGrafter"/>
</dbReference>
<accession>A0A5S3XQR3</accession>
<dbReference type="GO" id="GO:0016491">
    <property type="term" value="F:oxidoreductase activity"/>
    <property type="evidence" value="ECO:0007669"/>
    <property type="project" value="TreeGrafter"/>
</dbReference>
<dbReference type="Proteomes" id="UP000307706">
    <property type="component" value="Unassembled WGS sequence"/>
</dbReference>
<protein>
    <submittedName>
        <fullName evidence="6">Flavodoxin</fullName>
    </submittedName>
</protein>
<keyword evidence="2" id="KW-0285">Flavoprotein</keyword>
<dbReference type="EMBL" id="PNCK01000002">
    <property type="protein sequence ID" value="TMP47309.1"/>
    <property type="molecule type" value="Genomic_DNA"/>
</dbReference>
<dbReference type="RefSeq" id="WP_138594105.1">
    <property type="nucleotide sequence ID" value="NZ_PNCK01000002.1"/>
</dbReference>
<evidence type="ECO:0000256" key="1">
    <source>
        <dbReference type="ARBA" id="ARBA00001917"/>
    </source>
</evidence>
<evidence type="ECO:0000256" key="3">
    <source>
        <dbReference type="ARBA" id="ARBA00022643"/>
    </source>
</evidence>
<dbReference type="PANTHER" id="PTHR19384">
    <property type="entry name" value="NITRIC OXIDE SYNTHASE-RELATED"/>
    <property type="match status" value="1"/>
</dbReference>
<dbReference type="OrthoDB" id="359268at2"/>
<dbReference type="Gene3D" id="3.40.50.360">
    <property type="match status" value="1"/>
</dbReference>
<keyword evidence="7" id="KW-1185">Reference proteome</keyword>
<dbReference type="InterPro" id="IPR008254">
    <property type="entry name" value="Flavodoxin/NO_synth"/>
</dbReference>
<dbReference type="InterPro" id="IPR029039">
    <property type="entry name" value="Flavoprotein-like_sf"/>
</dbReference>
<evidence type="ECO:0000256" key="2">
    <source>
        <dbReference type="ARBA" id="ARBA00022630"/>
    </source>
</evidence>
<reference evidence="7 8" key="2">
    <citation type="submission" date="2019-06" db="EMBL/GenBank/DDBJ databases">
        <title>Co-occurence of chitin degradation, pigmentation and bioactivity in marine Pseudoalteromonas.</title>
        <authorList>
            <person name="Sonnenschein E.C."/>
            <person name="Bech P.K."/>
        </authorList>
    </citation>
    <scope>NUCLEOTIDE SEQUENCE [LARGE SCALE GENOMIC DNA]</scope>
    <source>
        <strain evidence="8">S2231</strain>
        <strain evidence="7">S2233</strain>
    </source>
</reference>
<dbReference type="EMBL" id="PNCL01000055">
    <property type="protein sequence ID" value="TMP58660.1"/>
    <property type="molecule type" value="Genomic_DNA"/>
</dbReference>
<evidence type="ECO:0000313" key="8">
    <source>
        <dbReference type="Proteomes" id="UP000307706"/>
    </source>
</evidence>
<sequence>MAVVSIFVGSMYGNADNLAAEVKKSLVAQGHEAEVFDSGALKQVKQADNILFVSSTTGAGDIPDNLEPLITQMQSKSPMLTGKKVGVIALGDRSYGETFCGAGKHIEQVVKELNATVLKPRLDVDAGEYFEPWEPVEPWLKSWQQGL</sequence>
<name>A0A5S3XQR3_9GAMM</name>
<proteinExistence type="predicted"/>
<dbReference type="PANTHER" id="PTHR19384:SF128">
    <property type="entry name" value="NADPH OXIDOREDUCTASE A"/>
    <property type="match status" value="1"/>
</dbReference>
<dbReference type="SUPFAM" id="SSF52218">
    <property type="entry name" value="Flavoproteins"/>
    <property type="match status" value="1"/>
</dbReference>
<reference evidence="6" key="3">
    <citation type="submission" date="2019-09" db="EMBL/GenBank/DDBJ databases">
        <title>Co-occurence of chitin degradation, pigmentation and bioactivity in marine Pseudoalteromonas.</title>
        <authorList>
            <person name="Sonnenschein E.C."/>
            <person name="Bech P.K."/>
        </authorList>
    </citation>
    <scope>NUCLEOTIDE SEQUENCE</scope>
    <source>
        <strain evidence="6">S2231</strain>
        <strain evidence="5">S2233</strain>
    </source>
</reference>
<reference evidence="6 8" key="1">
    <citation type="submission" date="2017-12" db="EMBL/GenBank/DDBJ databases">
        <authorList>
            <person name="Paulsen S."/>
            <person name="Gram L.K."/>
        </authorList>
    </citation>
    <scope>NUCLEOTIDE SEQUENCE [LARGE SCALE GENOMIC DNA]</scope>
    <source>
        <strain evidence="6 8">S2231</strain>
        <strain evidence="5">S2233</strain>
    </source>
</reference>
<comment type="caution">
    <text evidence="6">The sequence shown here is derived from an EMBL/GenBank/DDBJ whole genome shotgun (WGS) entry which is preliminary data.</text>
</comment>
<dbReference type="GO" id="GO:0005829">
    <property type="term" value="C:cytosol"/>
    <property type="evidence" value="ECO:0007669"/>
    <property type="project" value="TreeGrafter"/>
</dbReference>
<evidence type="ECO:0000313" key="6">
    <source>
        <dbReference type="EMBL" id="TMP58660.1"/>
    </source>
</evidence>
<evidence type="ECO:0000259" key="4">
    <source>
        <dbReference type="PROSITE" id="PS50902"/>
    </source>
</evidence>
<dbReference type="AlphaFoldDB" id="A0A5S3XQR3"/>
<dbReference type="Proteomes" id="UP000305730">
    <property type="component" value="Unassembled WGS sequence"/>
</dbReference>
<evidence type="ECO:0000313" key="7">
    <source>
        <dbReference type="Proteomes" id="UP000305730"/>
    </source>
</evidence>
<keyword evidence="3" id="KW-0288">FMN</keyword>
<feature type="domain" description="Flavodoxin-like" evidence="4">
    <location>
        <begin position="4"/>
        <end position="147"/>
    </location>
</feature>
<dbReference type="PROSITE" id="PS50902">
    <property type="entry name" value="FLAVODOXIN_LIKE"/>
    <property type="match status" value="1"/>
</dbReference>
<organism evidence="6 8">
    <name type="scientific">Pseudoalteromonas citrea</name>
    <dbReference type="NCBI Taxonomy" id="43655"/>
    <lineage>
        <taxon>Bacteria</taxon>
        <taxon>Pseudomonadati</taxon>
        <taxon>Pseudomonadota</taxon>
        <taxon>Gammaproteobacteria</taxon>
        <taxon>Alteromonadales</taxon>
        <taxon>Pseudoalteromonadaceae</taxon>
        <taxon>Pseudoalteromonas</taxon>
    </lineage>
</organism>
<dbReference type="Pfam" id="PF00258">
    <property type="entry name" value="Flavodoxin_1"/>
    <property type="match status" value="1"/>
</dbReference>
<dbReference type="GO" id="GO:0010181">
    <property type="term" value="F:FMN binding"/>
    <property type="evidence" value="ECO:0007669"/>
    <property type="project" value="InterPro"/>
</dbReference>